<dbReference type="EMBL" id="CM039439">
    <property type="protein sequence ID" value="KAI4297083.1"/>
    <property type="molecule type" value="Genomic_DNA"/>
</dbReference>
<protein>
    <submittedName>
        <fullName evidence="1">Uncharacterized protein</fullName>
    </submittedName>
</protein>
<comment type="caution">
    <text evidence="1">The sequence shown here is derived from an EMBL/GenBank/DDBJ whole genome shotgun (WGS) entry which is preliminary data.</text>
</comment>
<reference evidence="1 2" key="1">
    <citation type="journal article" date="2022" name="DNA Res.">
        <title>Chromosomal-level genome assembly of the orchid tree Bauhinia variegata (Leguminosae; Cercidoideae) supports the allotetraploid origin hypothesis of Bauhinia.</title>
        <authorList>
            <person name="Zhong Y."/>
            <person name="Chen Y."/>
            <person name="Zheng D."/>
            <person name="Pang J."/>
            <person name="Liu Y."/>
            <person name="Luo S."/>
            <person name="Meng S."/>
            <person name="Qian L."/>
            <person name="Wei D."/>
            <person name="Dai S."/>
            <person name="Zhou R."/>
        </authorList>
    </citation>
    <scope>NUCLEOTIDE SEQUENCE [LARGE SCALE GENOMIC DNA]</scope>
    <source>
        <strain evidence="1">BV-YZ2020</strain>
    </source>
</reference>
<evidence type="ECO:0000313" key="2">
    <source>
        <dbReference type="Proteomes" id="UP000828941"/>
    </source>
</evidence>
<accession>A0ACB9KIR1</accession>
<evidence type="ECO:0000313" key="1">
    <source>
        <dbReference type="EMBL" id="KAI4297083.1"/>
    </source>
</evidence>
<dbReference type="Proteomes" id="UP000828941">
    <property type="component" value="Chromosome 14"/>
</dbReference>
<keyword evidence="2" id="KW-1185">Reference proteome</keyword>
<gene>
    <name evidence="1" type="ORF">L6164_036991</name>
</gene>
<name>A0ACB9KIR1_BAUVA</name>
<proteinExistence type="predicted"/>
<sequence length="270" mass="30588">MATKQVLHMNGGMGETSYANNSTFQRNVMKGEAFLEESLTRICSSNILPNCFKVADLGCSSGPNALAAASDIINVIDHAVSYNPTSFQIFLNDLPGNDFNTIFKLLPEFYQKLHKEKEERFGPCFIVGMPGTFHGRLFPSNSMDFFHSSYGLHWLSQNKTEESKLDSSDMPYFAPTANEVKEIIELEGSFTLQRLEICKLGWDADIDESKEMKAKFTAKYMRAVAEPLLKLHFGDDIMDKLFQRFADKVAQLLEVRKMKYNNLVISMTKN</sequence>
<organism evidence="1 2">
    <name type="scientific">Bauhinia variegata</name>
    <name type="common">Purple orchid tree</name>
    <name type="synonym">Phanera variegata</name>
    <dbReference type="NCBI Taxonomy" id="167791"/>
    <lineage>
        <taxon>Eukaryota</taxon>
        <taxon>Viridiplantae</taxon>
        <taxon>Streptophyta</taxon>
        <taxon>Embryophyta</taxon>
        <taxon>Tracheophyta</taxon>
        <taxon>Spermatophyta</taxon>
        <taxon>Magnoliopsida</taxon>
        <taxon>eudicotyledons</taxon>
        <taxon>Gunneridae</taxon>
        <taxon>Pentapetalae</taxon>
        <taxon>rosids</taxon>
        <taxon>fabids</taxon>
        <taxon>Fabales</taxon>
        <taxon>Fabaceae</taxon>
        <taxon>Cercidoideae</taxon>
        <taxon>Cercideae</taxon>
        <taxon>Bauhiniinae</taxon>
        <taxon>Bauhinia</taxon>
    </lineage>
</organism>